<dbReference type="Proteomes" id="UP000236594">
    <property type="component" value="Unassembled WGS sequence"/>
</dbReference>
<dbReference type="RefSeq" id="WP_103247148.1">
    <property type="nucleotide sequence ID" value="NZ_PPED02000002.1"/>
</dbReference>
<name>A0A316X986_9FLAO</name>
<sequence length="208" mass="23835">MNKRKNLVIAIILFQLCGIEMNAQTKEILGIRGGFGFYSKANNNNAVSYKLGVVREKQFQDNFYFNMYLYFNKRAREIETNGETYRKVENFIEFSPAAGCKIQFLPQIKLGLTAGPYIAYGFSGKSSVENGGEKTTWNTFKGTERNNILYPAAKRLDYGASAGLLLEFYKLELWMNYDTSFRKPSEGPNDYENKIRHGILWFGLGLKM</sequence>
<feature type="domain" description="Outer membrane protein beta-barrel" evidence="1">
    <location>
        <begin position="29"/>
        <end position="181"/>
    </location>
</feature>
<dbReference type="OrthoDB" id="1429208at2"/>
<dbReference type="AlphaFoldDB" id="A0A316X986"/>
<evidence type="ECO:0000313" key="2">
    <source>
        <dbReference type="EMBL" id="PWN70084.1"/>
    </source>
</evidence>
<comment type="caution">
    <text evidence="2">The sequence shown here is derived from an EMBL/GenBank/DDBJ whole genome shotgun (WGS) entry which is preliminary data.</text>
</comment>
<evidence type="ECO:0000259" key="1">
    <source>
        <dbReference type="Pfam" id="PF13568"/>
    </source>
</evidence>
<dbReference type="EMBL" id="PPED02000002">
    <property type="protein sequence ID" value="PWN70084.1"/>
    <property type="molecule type" value="Genomic_DNA"/>
</dbReference>
<organism evidence="2 3">
    <name type="scientific">Chryseobacterium phosphatilyticum</name>
    <dbReference type="NCBI Taxonomy" id="475075"/>
    <lineage>
        <taxon>Bacteria</taxon>
        <taxon>Pseudomonadati</taxon>
        <taxon>Bacteroidota</taxon>
        <taxon>Flavobacteriia</taxon>
        <taxon>Flavobacteriales</taxon>
        <taxon>Weeksellaceae</taxon>
        <taxon>Chryseobacterium group</taxon>
        <taxon>Chryseobacterium</taxon>
    </lineage>
</organism>
<evidence type="ECO:0000313" key="3">
    <source>
        <dbReference type="Proteomes" id="UP000236594"/>
    </source>
</evidence>
<keyword evidence="3" id="KW-1185">Reference proteome</keyword>
<dbReference type="InterPro" id="IPR025665">
    <property type="entry name" value="Beta-barrel_OMP_2"/>
</dbReference>
<dbReference type="Pfam" id="PF13568">
    <property type="entry name" value="OMP_b-brl_2"/>
    <property type="match status" value="1"/>
</dbReference>
<proteinExistence type="predicted"/>
<reference evidence="2 3" key="1">
    <citation type="submission" date="2018-04" db="EMBL/GenBank/DDBJ databases">
        <title>Draft Genome Sequence of Phosphate-Solubilizing Chryseobacterium sp. ISE14 that is a Biocontrol and Plant Growth-Promoting Rhizobacterium Isolated from Cucumber.</title>
        <authorList>
            <person name="Jeong J.-J."/>
            <person name="Sang M.K."/>
            <person name="Choi I.-G."/>
            <person name="Kim K.D."/>
        </authorList>
    </citation>
    <scope>NUCLEOTIDE SEQUENCE [LARGE SCALE GENOMIC DNA]</scope>
    <source>
        <strain evidence="2 3">ISE14</strain>
    </source>
</reference>
<accession>A0A316X986</accession>
<protein>
    <recommendedName>
        <fullName evidence="1">Outer membrane protein beta-barrel domain-containing protein</fullName>
    </recommendedName>
</protein>
<gene>
    <name evidence="2" type="ORF">C1631_008800</name>
</gene>